<dbReference type="InterPro" id="IPR012337">
    <property type="entry name" value="RNaseH-like_sf"/>
</dbReference>
<evidence type="ECO:0000313" key="2">
    <source>
        <dbReference type="EMBL" id="KAH7001762.1"/>
    </source>
</evidence>
<dbReference type="EMBL" id="JAGTJR010000146">
    <property type="protein sequence ID" value="KAH7001762.1"/>
    <property type="molecule type" value="Genomic_DNA"/>
</dbReference>
<protein>
    <recommendedName>
        <fullName evidence="4">Exonuclease domain-containing protein</fullName>
    </recommendedName>
</protein>
<evidence type="ECO:0000313" key="3">
    <source>
        <dbReference type="Proteomes" id="UP000774617"/>
    </source>
</evidence>
<evidence type="ECO:0008006" key="4">
    <source>
        <dbReference type="Google" id="ProtNLM"/>
    </source>
</evidence>
<feature type="compositionally biased region" description="Polar residues" evidence="1">
    <location>
        <begin position="1"/>
        <end position="11"/>
    </location>
</feature>
<keyword evidence="3" id="KW-1185">Reference proteome</keyword>
<comment type="caution">
    <text evidence="2">The sequence shown here is derived from an EMBL/GenBank/DDBJ whole genome shotgun (WGS) entry which is preliminary data.</text>
</comment>
<dbReference type="InterPro" id="IPR036397">
    <property type="entry name" value="RNaseH_sf"/>
</dbReference>
<dbReference type="Proteomes" id="UP000774617">
    <property type="component" value="Unassembled WGS sequence"/>
</dbReference>
<sequence length="320" mass="35432">MENEITRSTSAPPVGDGVHAHEHGPVANAWLGLRRDPTVPAPCFVTCNVTNCTTTSAVADFNAMTIRTGFPTCLEHTDVTGVMNKHRSMMVDTDKITYIFYDLELSRDGEVEQIGAHTSTGINFSAFVRTSVRTNTSPLLRSIPPMIYSVMASEPKTAILRFIEWINTQHSMSKDGDTDPNHITLVAHYGSCHDHVHLVRMMMKWDVEVPDYMLSDSLAIFKVLRGKRKNAKLSTLVTTYTPWVDHTPHDAVSDSYALRAVVMFGIPNWEKVCSTFSVSSRDFKGLVGLSMYTNSYTSMIPAAATNTDDDMDSSTSNHTA</sequence>
<reference evidence="2 3" key="1">
    <citation type="journal article" date="2021" name="Nat. Commun.">
        <title>Genetic determinants of endophytism in the Arabidopsis root mycobiome.</title>
        <authorList>
            <person name="Mesny F."/>
            <person name="Miyauchi S."/>
            <person name="Thiergart T."/>
            <person name="Pickel B."/>
            <person name="Atanasova L."/>
            <person name="Karlsson M."/>
            <person name="Huettel B."/>
            <person name="Barry K.W."/>
            <person name="Haridas S."/>
            <person name="Chen C."/>
            <person name="Bauer D."/>
            <person name="Andreopoulos W."/>
            <person name="Pangilinan J."/>
            <person name="LaButti K."/>
            <person name="Riley R."/>
            <person name="Lipzen A."/>
            <person name="Clum A."/>
            <person name="Drula E."/>
            <person name="Henrissat B."/>
            <person name="Kohler A."/>
            <person name="Grigoriev I.V."/>
            <person name="Martin F.M."/>
            <person name="Hacquard S."/>
        </authorList>
    </citation>
    <scope>NUCLEOTIDE SEQUENCE [LARGE SCALE GENOMIC DNA]</scope>
    <source>
        <strain evidence="2 3">MPI-SDFR-AT-0080</strain>
    </source>
</reference>
<dbReference type="SUPFAM" id="SSF53098">
    <property type="entry name" value="Ribonuclease H-like"/>
    <property type="match status" value="1"/>
</dbReference>
<accession>A0ABQ8FPB3</accession>
<feature type="region of interest" description="Disordered" evidence="1">
    <location>
        <begin position="1"/>
        <end position="21"/>
    </location>
</feature>
<evidence type="ECO:0000256" key="1">
    <source>
        <dbReference type="SAM" id="MobiDB-lite"/>
    </source>
</evidence>
<proteinExistence type="predicted"/>
<name>A0ABQ8FPB3_9PEZI</name>
<organism evidence="2 3">
    <name type="scientific">Macrophomina phaseolina</name>
    <dbReference type="NCBI Taxonomy" id="35725"/>
    <lineage>
        <taxon>Eukaryota</taxon>
        <taxon>Fungi</taxon>
        <taxon>Dikarya</taxon>
        <taxon>Ascomycota</taxon>
        <taxon>Pezizomycotina</taxon>
        <taxon>Dothideomycetes</taxon>
        <taxon>Dothideomycetes incertae sedis</taxon>
        <taxon>Botryosphaeriales</taxon>
        <taxon>Botryosphaeriaceae</taxon>
        <taxon>Macrophomina</taxon>
    </lineage>
</organism>
<gene>
    <name evidence="2" type="ORF">B0J12DRAFT_747794</name>
</gene>
<dbReference type="Gene3D" id="3.30.420.10">
    <property type="entry name" value="Ribonuclease H-like superfamily/Ribonuclease H"/>
    <property type="match status" value="1"/>
</dbReference>